<dbReference type="CDD" id="cd04301">
    <property type="entry name" value="NAT_SF"/>
    <property type="match status" value="1"/>
</dbReference>
<dbReference type="PROSITE" id="PS51186">
    <property type="entry name" value="GNAT"/>
    <property type="match status" value="1"/>
</dbReference>
<dbReference type="Gene3D" id="3.40.630.30">
    <property type="match status" value="1"/>
</dbReference>
<dbReference type="GO" id="GO:0016746">
    <property type="term" value="F:acyltransferase activity"/>
    <property type="evidence" value="ECO:0007669"/>
    <property type="project" value="UniProtKB-KW"/>
</dbReference>
<accession>A0ABD5X7D2</accession>
<dbReference type="PANTHER" id="PTHR43877:SF1">
    <property type="entry name" value="ACETYLTRANSFERASE"/>
    <property type="match status" value="1"/>
</dbReference>
<dbReference type="Pfam" id="PF00583">
    <property type="entry name" value="Acetyltransf_1"/>
    <property type="match status" value="1"/>
</dbReference>
<evidence type="ECO:0000256" key="2">
    <source>
        <dbReference type="ARBA" id="ARBA00023315"/>
    </source>
</evidence>
<sequence>MNIRRGDPSDSERIRRVSARSCRLAYEEILDDKTLIETIEDPEMTETIREWLDETHDDDRVIYLVACGDGEIWGFAQVLTGERAPGRVDDEEAYLKSLYVHPDRWGSGVGSELLSTAIDRLSDRITRLSLDVLVDNDIGRRFYEKHGFKQVGTGGYEVSGVRYDTVIYEKSLVGRP</sequence>
<comment type="caution">
    <text evidence="4">The sequence shown here is derived from an EMBL/GenBank/DDBJ whole genome shotgun (WGS) entry which is preliminary data.</text>
</comment>
<dbReference type="PANTHER" id="PTHR43877">
    <property type="entry name" value="AMINOALKYLPHOSPHONATE N-ACETYLTRANSFERASE-RELATED-RELATED"/>
    <property type="match status" value="1"/>
</dbReference>
<reference evidence="4 5" key="1">
    <citation type="journal article" date="2014" name="Int. J. Syst. Evol. Microbiol.">
        <title>Complete genome sequence of Corynebacterium casei LMG S-19264T (=DSM 44701T), isolated from a smear-ripened cheese.</title>
        <authorList>
            <consortium name="US DOE Joint Genome Institute (JGI-PGF)"/>
            <person name="Walter F."/>
            <person name="Albersmeier A."/>
            <person name="Kalinowski J."/>
            <person name="Ruckert C."/>
        </authorList>
    </citation>
    <scope>NUCLEOTIDE SEQUENCE [LARGE SCALE GENOMIC DNA]</scope>
    <source>
        <strain evidence="4 5">CGMCC 4.7215</strain>
    </source>
</reference>
<dbReference type="InterPro" id="IPR000182">
    <property type="entry name" value="GNAT_dom"/>
</dbReference>
<keyword evidence="1 4" id="KW-0808">Transferase</keyword>
<evidence type="ECO:0000313" key="5">
    <source>
        <dbReference type="Proteomes" id="UP001596414"/>
    </source>
</evidence>
<gene>
    <name evidence="4" type="ORF">ACFQJ7_06745</name>
</gene>
<dbReference type="RefSeq" id="WP_267636877.1">
    <property type="nucleotide sequence ID" value="NZ_JAODIY010000008.1"/>
</dbReference>
<evidence type="ECO:0000313" key="4">
    <source>
        <dbReference type="EMBL" id="MFC7125736.1"/>
    </source>
</evidence>
<dbReference type="AlphaFoldDB" id="A0ABD5X7D2"/>
<dbReference type="SUPFAM" id="SSF55729">
    <property type="entry name" value="Acyl-CoA N-acyltransferases (Nat)"/>
    <property type="match status" value="1"/>
</dbReference>
<dbReference type="EMBL" id="JBHSZQ010000008">
    <property type="protein sequence ID" value="MFC7125736.1"/>
    <property type="molecule type" value="Genomic_DNA"/>
</dbReference>
<dbReference type="InterPro" id="IPR050832">
    <property type="entry name" value="Bact_Acetyltransf"/>
</dbReference>
<keyword evidence="2 4" id="KW-0012">Acyltransferase</keyword>
<feature type="domain" description="N-acetyltransferase" evidence="3">
    <location>
        <begin position="1"/>
        <end position="173"/>
    </location>
</feature>
<proteinExistence type="predicted"/>
<dbReference type="InterPro" id="IPR016181">
    <property type="entry name" value="Acyl_CoA_acyltransferase"/>
</dbReference>
<dbReference type="EC" id="2.3.-.-" evidence="4"/>
<dbReference type="Proteomes" id="UP001596414">
    <property type="component" value="Unassembled WGS sequence"/>
</dbReference>
<protein>
    <submittedName>
        <fullName evidence="4">GNAT family N-acetyltransferase</fullName>
        <ecNumber evidence="4">2.3.-.-</ecNumber>
    </submittedName>
</protein>
<evidence type="ECO:0000256" key="1">
    <source>
        <dbReference type="ARBA" id="ARBA00022679"/>
    </source>
</evidence>
<evidence type="ECO:0000259" key="3">
    <source>
        <dbReference type="PROSITE" id="PS51186"/>
    </source>
</evidence>
<name>A0ABD5X7D2_9EURY</name>
<organism evidence="4 5">
    <name type="scientific">Halovenus rubra</name>
    <dbReference type="NCBI Taxonomy" id="869890"/>
    <lineage>
        <taxon>Archaea</taxon>
        <taxon>Methanobacteriati</taxon>
        <taxon>Methanobacteriota</taxon>
        <taxon>Stenosarchaea group</taxon>
        <taxon>Halobacteria</taxon>
        <taxon>Halobacteriales</taxon>
        <taxon>Haloarculaceae</taxon>
        <taxon>Halovenus</taxon>
    </lineage>
</organism>